<accession>A0A0S4IU59</accession>
<evidence type="ECO:0000313" key="4">
    <source>
        <dbReference type="Proteomes" id="UP000051952"/>
    </source>
</evidence>
<keyword evidence="2" id="KW-0732">Signal</keyword>
<sequence length="529" mass="57267">MSRRTHEGCAILLILPLAYTDTQSPLSTQTPLSMGTRTPAPHWVCTVSFTVEDSVTRVGPMPSPSSSSTVLVPSQCSDTGSSLPSWMSTLSSLHRVHHSSNIPSSTHDVVLPLVLDRMEPSHTLLPTINTNTIIMGTRTPAPHWVCTVSFTVEDSVTRVGPMPSPSSSSTVLVPSQCSDTGSSLPSWMSTLSSLHRVHHSSNIPSSTHDVVLPLVLDRMEPSHTLLPLLMAAAQPELPRHAKVVVTLESIEVVPSMHGDSVVLREDDVLPSMKEALEEAHRWKQQGNEAFKKAQQEPEELHGCIRSYKRAASSATAVLMLQLERTTSLTGAAGASSTTTATQPRSPLTAVQCCSSAFEIAVSSVSNMALSAIRLLERLSAIRLLERRNEPSSSVPLMSKSTRRSLVKSVTGNCRRALRLLLHKPPCPYPPQQPSSAVSQQQGGPSSTVSMSWKLMHRCAKLYRLGEEDDDAKRQLTDLHGSLQRYVRAKPTPEGAGAVRVQDSQVVETNALLLAECAALKMKLDPIVLV</sequence>
<dbReference type="VEuPathDB" id="TriTrypDB:BSAL_74045"/>
<dbReference type="AlphaFoldDB" id="A0A0S4IU59"/>
<protein>
    <submittedName>
        <fullName evidence="3">GPI-anchored surface protein, putative</fullName>
    </submittedName>
</protein>
<feature type="compositionally biased region" description="Low complexity" evidence="1">
    <location>
        <begin position="433"/>
        <end position="446"/>
    </location>
</feature>
<dbReference type="EMBL" id="CYKH01000638">
    <property type="protein sequence ID" value="CUG08367.1"/>
    <property type="molecule type" value="Genomic_DNA"/>
</dbReference>
<evidence type="ECO:0000313" key="3">
    <source>
        <dbReference type="EMBL" id="CUG08367.1"/>
    </source>
</evidence>
<feature type="signal peptide" evidence="2">
    <location>
        <begin position="1"/>
        <end position="20"/>
    </location>
</feature>
<organism evidence="3 4">
    <name type="scientific">Bodo saltans</name>
    <name type="common">Flagellated protozoan</name>
    <dbReference type="NCBI Taxonomy" id="75058"/>
    <lineage>
        <taxon>Eukaryota</taxon>
        <taxon>Discoba</taxon>
        <taxon>Euglenozoa</taxon>
        <taxon>Kinetoplastea</taxon>
        <taxon>Metakinetoplastina</taxon>
        <taxon>Eubodonida</taxon>
        <taxon>Bodonidae</taxon>
        <taxon>Bodo</taxon>
    </lineage>
</organism>
<evidence type="ECO:0000256" key="2">
    <source>
        <dbReference type="SAM" id="SignalP"/>
    </source>
</evidence>
<dbReference type="Proteomes" id="UP000051952">
    <property type="component" value="Unassembled WGS sequence"/>
</dbReference>
<reference evidence="4" key="1">
    <citation type="submission" date="2015-09" db="EMBL/GenBank/DDBJ databases">
        <authorList>
            <consortium name="Pathogen Informatics"/>
        </authorList>
    </citation>
    <scope>NUCLEOTIDE SEQUENCE [LARGE SCALE GENOMIC DNA]</scope>
    <source>
        <strain evidence="4">Lake Konstanz</strain>
    </source>
</reference>
<feature type="chain" id="PRO_5006621645" evidence="2">
    <location>
        <begin position="21"/>
        <end position="529"/>
    </location>
</feature>
<keyword evidence="4" id="KW-1185">Reference proteome</keyword>
<feature type="region of interest" description="Disordered" evidence="1">
    <location>
        <begin position="424"/>
        <end position="446"/>
    </location>
</feature>
<evidence type="ECO:0000256" key="1">
    <source>
        <dbReference type="SAM" id="MobiDB-lite"/>
    </source>
</evidence>
<name>A0A0S4IU59_BODSA</name>
<gene>
    <name evidence="3" type="ORF">BSAL_74045</name>
</gene>
<proteinExistence type="predicted"/>